<evidence type="ECO:0000256" key="4">
    <source>
        <dbReference type="PIRNR" id="PIRNR005700"/>
    </source>
</evidence>
<evidence type="ECO:0000313" key="8">
    <source>
        <dbReference type="EMBL" id="SHF19190.1"/>
    </source>
</evidence>
<proteinExistence type="inferred from homology"/>
<keyword evidence="1 4" id="KW-0645">Protease</keyword>
<dbReference type="Gene3D" id="3.90.70.10">
    <property type="entry name" value="Cysteine proteinases"/>
    <property type="match status" value="1"/>
</dbReference>
<evidence type="ECO:0000256" key="3">
    <source>
        <dbReference type="ARBA" id="ARBA00022807"/>
    </source>
</evidence>
<organism evidence="8 9">
    <name type="scientific">Dysgonomonas macrotermitis</name>
    <dbReference type="NCBI Taxonomy" id="1346286"/>
    <lineage>
        <taxon>Bacteria</taxon>
        <taxon>Pseudomonadati</taxon>
        <taxon>Bacteroidota</taxon>
        <taxon>Bacteroidia</taxon>
        <taxon>Bacteroidales</taxon>
        <taxon>Dysgonomonadaceae</taxon>
        <taxon>Dysgonomonas</taxon>
    </lineage>
</organism>
<evidence type="ECO:0000259" key="7">
    <source>
        <dbReference type="Pfam" id="PF00112"/>
    </source>
</evidence>
<dbReference type="GO" id="GO:0006508">
    <property type="term" value="P:proteolysis"/>
    <property type="evidence" value="ECO:0007669"/>
    <property type="project" value="UniProtKB-KW"/>
</dbReference>
<dbReference type="InterPro" id="IPR000169">
    <property type="entry name" value="Pept_cys_AS"/>
</dbReference>
<dbReference type="RefSeq" id="WP_062184070.1">
    <property type="nucleotide sequence ID" value="NZ_BBXL01000025.1"/>
</dbReference>
<dbReference type="Proteomes" id="UP000184480">
    <property type="component" value="Unassembled WGS sequence"/>
</dbReference>
<feature type="active site" evidence="5">
    <location>
        <position position="353"/>
    </location>
</feature>
<evidence type="ECO:0000313" key="9">
    <source>
        <dbReference type="Proteomes" id="UP000184480"/>
    </source>
</evidence>
<dbReference type="AlphaFoldDB" id="A0A1M4ZM74"/>
<dbReference type="SUPFAM" id="SSF54001">
    <property type="entry name" value="Cysteine proteinases"/>
    <property type="match status" value="1"/>
</dbReference>
<feature type="active site" evidence="5">
    <location>
        <position position="332"/>
    </location>
</feature>
<dbReference type="GO" id="GO:0009636">
    <property type="term" value="P:response to toxic substance"/>
    <property type="evidence" value="ECO:0007669"/>
    <property type="project" value="TreeGrafter"/>
</dbReference>
<gene>
    <name evidence="8" type="ORF">SAMN05444362_104133</name>
</gene>
<dbReference type="PANTHER" id="PTHR10363">
    <property type="entry name" value="BLEOMYCIN HYDROLASE"/>
    <property type="match status" value="1"/>
</dbReference>
<dbReference type="OrthoDB" id="9814054at2"/>
<dbReference type="InterPro" id="IPR000668">
    <property type="entry name" value="Peptidase_C1A_C"/>
</dbReference>
<keyword evidence="9" id="KW-1185">Reference proteome</keyword>
<keyword evidence="2 4" id="KW-0378">Hydrolase</keyword>
<keyword evidence="6" id="KW-0732">Signal</keyword>
<feature type="domain" description="Peptidase C1A papain C-terminal" evidence="7">
    <location>
        <begin position="35"/>
        <end position="121"/>
    </location>
</feature>
<protein>
    <recommendedName>
        <fullName evidence="4">Aminopeptidase</fullName>
    </recommendedName>
</protein>
<dbReference type="InterPro" id="IPR038765">
    <property type="entry name" value="Papain-like_cys_pep_sf"/>
</dbReference>
<feature type="active site" evidence="5">
    <location>
        <position position="50"/>
    </location>
</feature>
<feature type="chain" id="PRO_5009908633" description="Aminopeptidase" evidence="6">
    <location>
        <begin position="20"/>
        <end position="396"/>
    </location>
</feature>
<name>A0A1M4ZM74_9BACT</name>
<dbReference type="GO" id="GO:0070005">
    <property type="term" value="F:cysteine-type aminopeptidase activity"/>
    <property type="evidence" value="ECO:0007669"/>
    <property type="project" value="InterPro"/>
</dbReference>
<keyword evidence="4 8" id="KW-0031">Aminopeptidase</keyword>
<dbReference type="PROSITE" id="PS00139">
    <property type="entry name" value="THIOL_PROTEASE_CYS"/>
    <property type="match status" value="1"/>
</dbReference>
<dbReference type="InterPro" id="IPR004134">
    <property type="entry name" value="Peptidase_C1B"/>
</dbReference>
<evidence type="ECO:0000256" key="2">
    <source>
        <dbReference type="ARBA" id="ARBA00022801"/>
    </source>
</evidence>
<dbReference type="EMBL" id="FQUC01000004">
    <property type="protein sequence ID" value="SHF19190.1"/>
    <property type="molecule type" value="Genomic_DNA"/>
</dbReference>
<comment type="similarity">
    <text evidence="4">Belongs to the peptidase C1 family.</text>
</comment>
<keyword evidence="3 4" id="KW-0788">Thiol protease</keyword>
<dbReference type="GO" id="GO:0043418">
    <property type="term" value="P:homocysteine catabolic process"/>
    <property type="evidence" value="ECO:0007669"/>
    <property type="project" value="TreeGrafter"/>
</dbReference>
<reference evidence="9" key="1">
    <citation type="submission" date="2016-11" db="EMBL/GenBank/DDBJ databases">
        <authorList>
            <person name="Varghese N."/>
            <person name="Submissions S."/>
        </authorList>
    </citation>
    <scope>NUCLEOTIDE SEQUENCE [LARGE SCALE GENOMIC DNA]</scope>
    <source>
        <strain evidence="9">DSM 27370</strain>
    </source>
</reference>
<evidence type="ECO:0000256" key="6">
    <source>
        <dbReference type="SAM" id="SignalP"/>
    </source>
</evidence>
<dbReference type="PANTHER" id="PTHR10363:SF2">
    <property type="entry name" value="BLEOMYCIN HYDROLASE"/>
    <property type="match status" value="1"/>
</dbReference>
<dbReference type="GO" id="GO:0005737">
    <property type="term" value="C:cytoplasm"/>
    <property type="evidence" value="ECO:0007669"/>
    <property type="project" value="TreeGrafter"/>
</dbReference>
<dbReference type="PIRSF" id="PIRSF005700">
    <property type="entry name" value="PepC"/>
    <property type="match status" value="1"/>
</dbReference>
<dbReference type="STRING" id="1346286.SAMN05444362_104133"/>
<evidence type="ECO:0000256" key="5">
    <source>
        <dbReference type="PIRSR" id="PIRSR005700-1"/>
    </source>
</evidence>
<sequence>MKKLFIASVAWVAAFSLSAQTEAEQAGYQFSVVKENPITSIKNQGSSGTCWSFSGVGFLESELLKAGKGEHDLSEMYIVRRNYEDKAQKYIRLDGALNFSQGGSFADVIETINEYGVVPNSVMPGTNYGETGHKHGEMADGLTGYLEGIHKKGNKKFSTAWFAGFKGILDAYLGEKPESFTYNGKSYTPQSLAKELGLDSNNYISLSSFTHHPFYAPFAVEVPDNWRWALSYNVPMDEMIQIMDNAIEKGYTIAWATDVSETGFTRNGIGVYPDDNAPENIGSDQAHWLGLSATEKVSSMRKKIEEGPVKEITVTQEIRQAGFDNQETTDDHGMQIYGIAKDQNGTKYYMVKNSWGETGKYKGIWYVSETFVKYKTISFVINKDALPKDIANKLKL</sequence>
<dbReference type="Pfam" id="PF03051">
    <property type="entry name" value="Peptidase_C1_2"/>
    <property type="match status" value="1"/>
</dbReference>
<evidence type="ECO:0000256" key="1">
    <source>
        <dbReference type="ARBA" id="ARBA00022670"/>
    </source>
</evidence>
<feature type="signal peptide" evidence="6">
    <location>
        <begin position="1"/>
        <end position="19"/>
    </location>
</feature>
<dbReference type="Pfam" id="PF00112">
    <property type="entry name" value="Peptidase_C1"/>
    <property type="match status" value="1"/>
</dbReference>
<accession>A0A1M4ZM74</accession>